<dbReference type="RefSeq" id="WP_062948035.1">
    <property type="nucleotide sequence ID" value="NZ_LPVY01000002.1"/>
</dbReference>
<dbReference type="AlphaFoldDB" id="A0A154LCD6"/>
<name>A0A154LCD6_9PROT</name>
<evidence type="ECO:0000313" key="1">
    <source>
        <dbReference type="EMBL" id="KZB69050.1"/>
    </source>
</evidence>
<evidence type="ECO:0000313" key="2">
    <source>
        <dbReference type="Proteomes" id="UP000076335"/>
    </source>
</evidence>
<accession>A0A154LCD6</accession>
<dbReference type="OrthoDB" id="8448536at2"/>
<dbReference type="EMBL" id="LPVY01000002">
    <property type="protein sequence ID" value="KZB69050.1"/>
    <property type="molecule type" value="Genomic_DNA"/>
</dbReference>
<comment type="caution">
    <text evidence="1">The sequence shown here is derived from an EMBL/GenBank/DDBJ whole genome shotgun (WGS) entry which is preliminary data.</text>
</comment>
<reference evidence="1 2" key="1">
    <citation type="submission" date="2015-12" db="EMBL/GenBank/DDBJ databases">
        <title>Genome sequence of Thalassospira lucentensis MCCC 1A02072.</title>
        <authorList>
            <person name="Lu L."/>
            <person name="Lai Q."/>
            <person name="Shao Z."/>
            <person name="Qian P."/>
        </authorList>
    </citation>
    <scope>NUCLEOTIDE SEQUENCE [LARGE SCALE GENOMIC DNA]</scope>
    <source>
        <strain evidence="1 2">MCCC 1A02072</strain>
    </source>
</reference>
<dbReference type="Proteomes" id="UP000076335">
    <property type="component" value="Unassembled WGS sequence"/>
</dbReference>
<gene>
    <name evidence="1" type="ORF">AUP42_09120</name>
</gene>
<organism evidence="1 2">
    <name type="scientific">Thalassospira lucentensis</name>
    <dbReference type="NCBI Taxonomy" id="168935"/>
    <lineage>
        <taxon>Bacteria</taxon>
        <taxon>Pseudomonadati</taxon>
        <taxon>Pseudomonadota</taxon>
        <taxon>Alphaproteobacteria</taxon>
        <taxon>Rhodospirillales</taxon>
        <taxon>Thalassospiraceae</taxon>
        <taxon>Thalassospira</taxon>
    </lineage>
</organism>
<sequence>MISAIRILPLVMMLVVPLAACGDLPRPFEGAGREGDPALLELRDTNTVRVEIGEDLPEGASVHLARAMARALRNLDIPAYSDSQIGGDFILRPNVESRLAEGDAAYIDVTWILMNPEGLAIDTARGAGELQSDYWFAQVPNGPEETNLAVPKELVDKVRDLKGEKVDPAEKAYDELVAKPAERIAFLISGDRSQLAGAPVVKIALVDFAGAPGDGNEALARSAGALLRAKGIEVDDAIDDRSIILSATISVKPVERKTTTPLDQVQIDWVIMDPYGTELGQMAQNNVVPRGRLDERWGSVASIAAQAAVDALEGALNQVARKKGMILKSDKKTVSSR</sequence>
<protein>
    <submittedName>
        <fullName evidence="1">Uncharacterized protein</fullName>
    </submittedName>
</protein>
<proteinExistence type="predicted"/>